<reference evidence="6 7" key="1">
    <citation type="submission" date="2016-07" db="EMBL/GenBank/DDBJ databases">
        <title>Pervasive Adenine N6-methylation of Active Genes in Fungi.</title>
        <authorList>
            <consortium name="DOE Joint Genome Institute"/>
            <person name="Mondo S.J."/>
            <person name="Dannebaum R.O."/>
            <person name="Kuo R.C."/>
            <person name="Labutti K."/>
            <person name="Haridas S."/>
            <person name="Kuo A."/>
            <person name="Salamov A."/>
            <person name="Ahrendt S.R."/>
            <person name="Lipzen A."/>
            <person name="Sullivan W."/>
            <person name="Andreopoulos W.B."/>
            <person name="Clum A."/>
            <person name="Lindquist E."/>
            <person name="Daum C."/>
            <person name="Ramamoorthy G.K."/>
            <person name="Gryganskyi A."/>
            <person name="Culley D."/>
            <person name="Magnuson J.K."/>
            <person name="James T.Y."/>
            <person name="O'Malley M.A."/>
            <person name="Stajich J.E."/>
            <person name="Spatafora J.W."/>
            <person name="Visel A."/>
            <person name="Grigoriev I.V."/>
        </authorList>
    </citation>
    <scope>NUCLEOTIDE SEQUENCE [LARGE SCALE GENOMIC DNA]</scope>
    <source>
        <strain evidence="6 7">CBS 931.73</strain>
    </source>
</reference>
<accession>A0A1Y1YC52</accession>
<dbReference type="PANTHER" id="PTHR12935:SF0">
    <property type="entry name" value="GAMMA-GLUTAMYLCYCLOTRANSFERASE"/>
    <property type="match status" value="1"/>
</dbReference>
<dbReference type="InterPro" id="IPR017939">
    <property type="entry name" value="G-Glutamylcylcotransferase"/>
</dbReference>
<gene>
    <name evidence="6" type="ORF">K493DRAFT_314902</name>
</gene>
<dbReference type="GO" id="GO:0003839">
    <property type="term" value="F:gamma-glutamylcyclotransferase activity"/>
    <property type="evidence" value="ECO:0007669"/>
    <property type="project" value="UniProtKB-EC"/>
</dbReference>
<keyword evidence="2" id="KW-0456">Lyase</keyword>
<dbReference type="Gene3D" id="3.10.490.10">
    <property type="entry name" value="Gamma-glutamyl cyclotransferase-like"/>
    <property type="match status" value="1"/>
</dbReference>
<organism evidence="6 7">
    <name type="scientific">Basidiobolus meristosporus CBS 931.73</name>
    <dbReference type="NCBI Taxonomy" id="1314790"/>
    <lineage>
        <taxon>Eukaryota</taxon>
        <taxon>Fungi</taxon>
        <taxon>Fungi incertae sedis</taxon>
        <taxon>Zoopagomycota</taxon>
        <taxon>Entomophthoromycotina</taxon>
        <taxon>Basidiobolomycetes</taxon>
        <taxon>Basidiobolales</taxon>
        <taxon>Basidiobolaceae</taxon>
        <taxon>Basidiobolus</taxon>
    </lineage>
</organism>
<evidence type="ECO:0000256" key="2">
    <source>
        <dbReference type="ARBA" id="ARBA00023239"/>
    </source>
</evidence>
<comment type="caution">
    <text evidence="6">The sequence shown here is derived from an EMBL/GenBank/DDBJ whole genome shotgun (WGS) entry which is preliminary data.</text>
</comment>
<proteinExistence type="predicted"/>
<dbReference type="OrthoDB" id="2017317at2759"/>
<dbReference type="EMBL" id="MCFE01000171">
    <property type="protein sequence ID" value="ORX95631.1"/>
    <property type="molecule type" value="Genomic_DNA"/>
</dbReference>
<feature type="transmembrane region" description="Helical" evidence="5">
    <location>
        <begin position="200"/>
        <end position="220"/>
    </location>
</feature>
<dbReference type="AlphaFoldDB" id="A0A1Y1YC52"/>
<evidence type="ECO:0000313" key="7">
    <source>
        <dbReference type="Proteomes" id="UP000193498"/>
    </source>
</evidence>
<keyword evidence="5" id="KW-1133">Transmembrane helix</keyword>
<evidence type="ECO:0000256" key="1">
    <source>
        <dbReference type="ARBA" id="ARBA00012346"/>
    </source>
</evidence>
<protein>
    <recommendedName>
        <fullName evidence="1">gamma-glutamylcyclotransferase</fullName>
        <ecNumber evidence="1">4.3.2.9</ecNumber>
    </recommendedName>
</protein>
<feature type="binding site" evidence="4">
    <location>
        <position position="161"/>
    </location>
    <ligand>
        <name>substrate</name>
    </ligand>
</feature>
<evidence type="ECO:0000256" key="3">
    <source>
        <dbReference type="PIRSR" id="PIRSR617939-1"/>
    </source>
</evidence>
<dbReference type="PANTHER" id="PTHR12935">
    <property type="entry name" value="GAMMA-GLUTAMYLCYCLOTRANSFERASE"/>
    <property type="match status" value="1"/>
</dbReference>
<sequence length="268" mass="30367">MAVTESLEEQVPNSVWYLAYGSNMSKAVLTGRRLVKPIKSVPVRVPGYFLSFDHPGMAFVEPGFASVRAFSDNPEDALESKFYPVTRSKRNDAPVVHGVAHLVTAQDFRQIQLTEGGGGSTEFGYQDRIVECVSYTNEKIQAHTLITHDHCARPSIPSMRYLTIIRTGAKEHELDPEFQSYLDDLVAFEAKNWREKVGKFLFTLILIPIFGPMIFLRVFMKKNGELPQVLHWWMHSLGHFIWILHDRIVEPILGNGGSTRLPTKPKSL</sequence>
<dbReference type="Proteomes" id="UP000193498">
    <property type="component" value="Unassembled WGS sequence"/>
</dbReference>
<name>A0A1Y1YC52_9FUNG</name>
<evidence type="ECO:0000313" key="6">
    <source>
        <dbReference type="EMBL" id="ORX95631.1"/>
    </source>
</evidence>
<keyword evidence="5" id="KW-0812">Transmembrane</keyword>
<evidence type="ECO:0000256" key="4">
    <source>
        <dbReference type="PIRSR" id="PIRSR617939-2"/>
    </source>
</evidence>
<feature type="active site" description="Proton acceptor" evidence="3">
    <location>
        <position position="115"/>
    </location>
</feature>
<dbReference type="EC" id="4.3.2.9" evidence="1"/>
<keyword evidence="5" id="KW-0472">Membrane</keyword>
<evidence type="ECO:0000256" key="5">
    <source>
        <dbReference type="SAM" id="Phobius"/>
    </source>
</evidence>
<keyword evidence="7" id="KW-1185">Reference proteome</keyword>
<dbReference type="STRING" id="1314790.A0A1Y1YC52"/>
<feature type="binding site" evidence="4">
    <location>
        <begin position="17"/>
        <end position="22"/>
    </location>
    <ligand>
        <name>substrate</name>
    </ligand>
</feature>
<dbReference type="InParanoid" id="A0A1Y1YC52"/>